<keyword evidence="3" id="KW-1185">Reference proteome</keyword>
<comment type="caution">
    <text evidence="2">The sequence shown here is derived from an EMBL/GenBank/DDBJ whole genome shotgun (WGS) entry which is preliminary data.</text>
</comment>
<dbReference type="AlphaFoldDB" id="A0A9P4JAF7"/>
<evidence type="ECO:0000313" key="2">
    <source>
        <dbReference type="EMBL" id="KAF2158272.1"/>
    </source>
</evidence>
<proteinExistence type="predicted"/>
<sequence>MLNPVNILFLTILFYTLSSLAANVKYSLSYMDPQQGILRRMHRDGHIDAWNINKVVRNMRMWSIDKYYAEKRGLDLYVTNRIALSGPEDLNDEFQQMAVIIRDRV</sequence>
<dbReference type="Proteomes" id="UP000799439">
    <property type="component" value="Unassembled WGS sequence"/>
</dbReference>
<organism evidence="2 3">
    <name type="scientific">Myriangium duriaei CBS 260.36</name>
    <dbReference type="NCBI Taxonomy" id="1168546"/>
    <lineage>
        <taxon>Eukaryota</taxon>
        <taxon>Fungi</taxon>
        <taxon>Dikarya</taxon>
        <taxon>Ascomycota</taxon>
        <taxon>Pezizomycotina</taxon>
        <taxon>Dothideomycetes</taxon>
        <taxon>Dothideomycetidae</taxon>
        <taxon>Myriangiales</taxon>
        <taxon>Myriangiaceae</taxon>
        <taxon>Myriangium</taxon>
    </lineage>
</organism>
<protein>
    <submittedName>
        <fullName evidence="2">Uncharacterized protein</fullName>
    </submittedName>
</protein>
<accession>A0A9P4JAF7</accession>
<keyword evidence="1" id="KW-0732">Signal</keyword>
<feature type="chain" id="PRO_5040258876" evidence="1">
    <location>
        <begin position="22"/>
        <end position="105"/>
    </location>
</feature>
<feature type="signal peptide" evidence="1">
    <location>
        <begin position="1"/>
        <end position="21"/>
    </location>
</feature>
<evidence type="ECO:0000256" key="1">
    <source>
        <dbReference type="SAM" id="SignalP"/>
    </source>
</evidence>
<evidence type="ECO:0000313" key="3">
    <source>
        <dbReference type="Proteomes" id="UP000799439"/>
    </source>
</evidence>
<dbReference type="EMBL" id="ML996081">
    <property type="protein sequence ID" value="KAF2158272.1"/>
    <property type="molecule type" value="Genomic_DNA"/>
</dbReference>
<name>A0A9P4JAF7_9PEZI</name>
<reference evidence="2" key="1">
    <citation type="journal article" date="2020" name="Stud. Mycol.">
        <title>101 Dothideomycetes genomes: a test case for predicting lifestyles and emergence of pathogens.</title>
        <authorList>
            <person name="Haridas S."/>
            <person name="Albert R."/>
            <person name="Binder M."/>
            <person name="Bloem J."/>
            <person name="Labutti K."/>
            <person name="Salamov A."/>
            <person name="Andreopoulos B."/>
            <person name="Baker S."/>
            <person name="Barry K."/>
            <person name="Bills G."/>
            <person name="Bluhm B."/>
            <person name="Cannon C."/>
            <person name="Castanera R."/>
            <person name="Culley D."/>
            <person name="Daum C."/>
            <person name="Ezra D."/>
            <person name="Gonzalez J."/>
            <person name="Henrissat B."/>
            <person name="Kuo A."/>
            <person name="Liang C."/>
            <person name="Lipzen A."/>
            <person name="Lutzoni F."/>
            <person name="Magnuson J."/>
            <person name="Mondo S."/>
            <person name="Nolan M."/>
            <person name="Ohm R."/>
            <person name="Pangilinan J."/>
            <person name="Park H.-J."/>
            <person name="Ramirez L."/>
            <person name="Alfaro M."/>
            <person name="Sun H."/>
            <person name="Tritt A."/>
            <person name="Yoshinaga Y."/>
            <person name="Zwiers L.-H."/>
            <person name="Turgeon B."/>
            <person name="Goodwin S."/>
            <person name="Spatafora J."/>
            <person name="Crous P."/>
            <person name="Grigoriev I."/>
        </authorList>
    </citation>
    <scope>NUCLEOTIDE SEQUENCE</scope>
    <source>
        <strain evidence="2">CBS 260.36</strain>
    </source>
</reference>
<gene>
    <name evidence="2" type="ORF">K461DRAFT_265042</name>
</gene>